<keyword evidence="3" id="KW-1185">Reference proteome</keyword>
<dbReference type="PROSITE" id="PS51257">
    <property type="entry name" value="PROKAR_LIPOPROTEIN"/>
    <property type="match status" value="1"/>
</dbReference>
<dbReference type="InterPro" id="IPR002925">
    <property type="entry name" value="Dienelactn_hydro"/>
</dbReference>
<evidence type="ECO:0000313" key="3">
    <source>
        <dbReference type="Proteomes" id="UP001524642"/>
    </source>
</evidence>
<name>A0ABT1X6E7_9PROT</name>
<gene>
    <name evidence="2" type="ORF">NRP21_14895</name>
</gene>
<comment type="caution">
    <text evidence="2">The sequence shown here is derived from an EMBL/GenBank/DDBJ whole genome shotgun (WGS) entry which is preliminary data.</text>
</comment>
<dbReference type="Proteomes" id="UP001524642">
    <property type="component" value="Unassembled WGS sequence"/>
</dbReference>
<organism evidence="2 3">
    <name type="scientific">Roseomonas populi</name>
    <dbReference type="NCBI Taxonomy" id="3121582"/>
    <lineage>
        <taxon>Bacteria</taxon>
        <taxon>Pseudomonadati</taxon>
        <taxon>Pseudomonadota</taxon>
        <taxon>Alphaproteobacteria</taxon>
        <taxon>Acetobacterales</taxon>
        <taxon>Roseomonadaceae</taxon>
        <taxon>Roseomonas</taxon>
    </lineage>
</organism>
<dbReference type="EMBL" id="JANJOU010000011">
    <property type="protein sequence ID" value="MCR0983341.1"/>
    <property type="molecule type" value="Genomic_DNA"/>
</dbReference>
<accession>A0ABT1X6E7</accession>
<dbReference type="InterPro" id="IPR029058">
    <property type="entry name" value="AB_hydrolase_fold"/>
</dbReference>
<sequence>MRTEPLHYTSGSLACTGTLVIGAEADADSPLILVAPNWLGVTKEAAERAARIAGPRGIALVADMFGGGRTATGPEDAAPLAGALRDDVNERRRRIAAALDALTAEAGRSGIGNPARRAAIGFCFGGGNVLELARTGADIAAAICLHGDLVSPLPAQPGTVKASLLVAHGARDPVAPKAQRDAFEAEMEEAGATWRMMTFGRLVHSFCEEDADVPGIAEYDATGAEATYRLIADFLAETLALSA</sequence>
<protein>
    <submittedName>
        <fullName evidence="2">Dienelactone hydrolase family protein</fullName>
    </submittedName>
</protein>
<dbReference type="InterPro" id="IPR050261">
    <property type="entry name" value="FrsA_esterase"/>
</dbReference>
<evidence type="ECO:0000313" key="2">
    <source>
        <dbReference type="EMBL" id="MCR0983341.1"/>
    </source>
</evidence>
<dbReference type="SUPFAM" id="SSF53474">
    <property type="entry name" value="alpha/beta-Hydrolases"/>
    <property type="match status" value="1"/>
</dbReference>
<dbReference type="GO" id="GO:0016787">
    <property type="term" value="F:hydrolase activity"/>
    <property type="evidence" value="ECO:0007669"/>
    <property type="project" value="UniProtKB-KW"/>
</dbReference>
<dbReference type="RefSeq" id="WP_257717006.1">
    <property type="nucleotide sequence ID" value="NZ_JANJOU010000011.1"/>
</dbReference>
<dbReference type="PANTHER" id="PTHR22946">
    <property type="entry name" value="DIENELACTONE HYDROLASE DOMAIN-CONTAINING PROTEIN-RELATED"/>
    <property type="match status" value="1"/>
</dbReference>
<evidence type="ECO:0000259" key="1">
    <source>
        <dbReference type="Pfam" id="PF01738"/>
    </source>
</evidence>
<dbReference type="Gene3D" id="3.40.50.1820">
    <property type="entry name" value="alpha/beta hydrolase"/>
    <property type="match status" value="1"/>
</dbReference>
<dbReference type="Pfam" id="PF01738">
    <property type="entry name" value="DLH"/>
    <property type="match status" value="1"/>
</dbReference>
<dbReference type="PANTHER" id="PTHR22946:SF4">
    <property type="entry name" value="ESTERASE FRSA"/>
    <property type="match status" value="1"/>
</dbReference>
<reference evidence="2 3" key="1">
    <citation type="submission" date="2022-06" db="EMBL/GenBank/DDBJ databases">
        <title>Roseomonas CN29.</title>
        <authorList>
            <person name="Cheng Y."/>
            <person name="He X."/>
        </authorList>
    </citation>
    <scope>NUCLEOTIDE SEQUENCE [LARGE SCALE GENOMIC DNA]</scope>
    <source>
        <strain evidence="2 3">CN29</strain>
    </source>
</reference>
<proteinExistence type="predicted"/>
<keyword evidence="2" id="KW-0378">Hydrolase</keyword>
<feature type="domain" description="Dienelactone hydrolase" evidence="1">
    <location>
        <begin position="25"/>
        <end position="237"/>
    </location>
</feature>